<dbReference type="AlphaFoldDB" id="A0A815ET65"/>
<comment type="caution">
    <text evidence="1">The sequence shown here is derived from an EMBL/GenBank/DDBJ whole genome shotgun (WGS) entry which is preliminary data.</text>
</comment>
<dbReference type="EMBL" id="CAJOAZ010005127">
    <property type="protein sequence ID" value="CAF4088582.1"/>
    <property type="molecule type" value="Genomic_DNA"/>
</dbReference>
<name>A0A815ET65_9BILA</name>
<organism evidence="1 3">
    <name type="scientific">Adineta steineri</name>
    <dbReference type="NCBI Taxonomy" id="433720"/>
    <lineage>
        <taxon>Eukaryota</taxon>
        <taxon>Metazoa</taxon>
        <taxon>Spiralia</taxon>
        <taxon>Gnathifera</taxon>
        <taxon>Rotifera</taxon>
        <taxon>Eurotatoria</taxon>
        <taxon>Bdelloidea</taxon>
        <taxon>Adinetida</taxon>
        <taxon>Adinetidae</taxon>
        <taxon>Adineta</taxon>
    </lineage>
</organism>
<dbReference type="Proteomes" id="UP000663845">
    <property type="component" value="Unassembled WGS sequence"/>
</dbReference>
<reference evidence="1" key="1">
    <citation type="submission" date="2021-02" db="EMBL/GenBank/DDBJ databases">
        <authorList>
            <person name="Nowell W R."/>
        </authorList>
    </citation>
    <scope>NUCLEOTIDE SEQUENCE</scope>
</reference>
<dbReference type="Proteomes" id="UP000663844">
    <property type="component" value="Unassembled WGS sequence"/>
</dbReference>
<sequence>MSIIYDIDDYEYGDFSSFPYEHGEGHIEDWNNEFKNDFDLMVVMDLLMDLPTEFDKFWHSNQLSEEEIFLIVDYLRYDKEDYDDLQKYAL</sequence>
<gene>
    <name evidence="1" type="ORF">JYZ213_LOCUS33150</name>
    <name evidence="2" type="ORF">OXD698_LOCUS34754</name>
</gene>
<proteinExistence type="predicted"/>
<evidence type="ECO:0000313" key="2">
    <source>
        <dbReference type="EMBL" id="CAF4088582.1"/>
    </source>
</evidence>
<accession>A0A815ET65</accession>
<evidence type="ECO:0000313" key="1">
    <source>
        <dbReference type="EMBL" id="CAF1316424.1"/>
    </source>
</evidence>
<dbReference type="EMBL" id="CAJNOG010000617">
    <property type="protein sequence ID" value="CAF1316424.1"/>
    <property type="molecule type" value="Genomic_DNA"/>
</dbReference>
<evidence type="ECO:0000313" key="3">
    <source>
        <dbReference type="Proteomes" id="UP000663845"/>
    </source>
</evidence>
<protein>
    <submittedName>
        <fullName evidence="1">Uncharacterized protein</fullName>
    </submittedName>
</protein>